<dbReference type="RefSeq" id="WP_014811554.1">
    <property type="nucleotide sequence ID" value="NC_018025.1"/>
</dbReference>
<dbReference type="EMBL" id="CP003360">
    <property type="protein sequence ID" value="AFM26428.1"/>
    <property type="molecule type" value="Genomic_DNA"/>
</dbReference>
<gene>
    <name evidence="1" type="ordered locus">Desti_3786</name>
</gene>
<evidence type="ECO:0000313" key="1">
    <source>
        <dbReference type="EMBL" id="AFM26428.1"/>
    </source>
</evidence>
<sequence length="145" mass="16065">MMDTENPHLRLQQQIDCQLETNPREALKSWERAGWNEEPGTDVDEAPLKYMALVLLDAIEERAARFAVEKDEGVTVYADSTYTLPQAPPHVIARGLELMREMVGLEGPSGEGTLSLGIRNDSLELVIQKQAGLHTINIPDMGPVT</sequence>
<dbReference type="Proteomes" id="UP000006055">
    <property type="component" value="Chromosome"/>
</dbReference>
<keyword evidence="2" id="KW-1185">Reference proteome</keyword>
<evidence type="ECO:0000313" key="2">
    <source>
        <dbReference type="Proteomes" id="UP000006055"/>
    </source>
</evidence>
<protein>
    <submittedName>
        <fullName evidence="1">Uncharacterized protein</fullName>
    </submittedName>
</protein>
<dbReference type="KEGG" id="dti:Desti_3786"/>
<proteinExistence type="predicted"/>
<dbReference type="OrthoDB" id="5513949at2"/>
<organism evidence="1 2">
    <name type="scientific">Desulfomonile tiedjei (strain ATCC 49306 / DSM 6799 / DCB-1)</name>
    <dbReference type="NCBI Taxonomy" id="706587"/>
    <lineage>
        <taxon>Bacteria</taxon>
        <taxon>Pseudomonadati</taxon>
        <taxon>Thermodesulfobacteriota</taxon>
        <taxon>Desulfomonilia</taxon>
        <taxon>Desulfomonilales</taxon>
        <taxon>Desulfomonilaceae</taxon>
        <taxon>Desulfomonile</taxon>
    </lineage>
</organism>
<reference evidence="2" key="1">
    <citation type="submission" date="2012-06" db="EMBL/GenBank/DDBJ databases">
        <title>Complete sequence of chromosome of Desulfomonile tiedjei DSM 6799.</title>
        <authorList>
            <person name="Lucas S."/>
            <person name="Copeland A."/>
            <person name="Lapidus A."/>
            <person name="Glavina del Rio T."/>
            <person name="Dalin E."/>
            <person name="Tice H."/>
            <person name="Bruce D."/>
            <person name="Goodwin L."/>
            <person name="Pitluck S."/>
            <person name="Peters L."/>
            <person name="Ovchinnikova G."/>
            <person name="Zeytun A."/>
            <person name="Lu M."/>
            <person name="Kyrpides N."/>
            <person name="Mavromatis K."/>
            <person name="Ivanova N."/>
            <person name="Brettin T."/>
            <person name="Detter J.C."/>
            <person name="Han C."/>
            <person name="Larimer F."/>
            <person name="Land M."/>
            <person name="Hauser L."/>
            <person name="Markowitz V."/>
            <person name="Cheng J.-F."/>
            <person name="Hugenholtz P."/>
            <person name="Woyke T."/>
            <person name="Wu D."/>
            <person name="Spring S."/>
            <person name="Schroeder M."/>
            <person name="Brambilla E."/>
            <person name="Klenk H.-P."/>
            <person name="Eisen J.A."/>
        </authorList>
    </citation>
    <scope>NUCLEOTIDE SEQUENCE [LARGE SCALE GENOMIC DNA]</scope>
    <source>
        <strain evidence="2">ATCC 49306 / DSM 6799 / DCB-1</strain>
    </source>
</reference>
<accession>I4CA37</accession>
<name>I4CA37_DESTA</name>
<dbReference type="HOGENOM" id="CLU_1841922_0_0_7"/>
<dbReference type="AlphaFoldDB" id="I4CA37"/>
<dbReference type="STRING" id="706587.Desti_3786"/>